<reference evidence="1" key="1">
    <citation type="submission" date="2022-06" db="EMBL/GenBank/DDBJ databases">
        <title>Uncovering the hologenomic basis of an extraordinary plant invasion.</title>
        <authorList>
            <person name="Bieker V.C."/>
            <person name="Martin M.D."/>
            <person name="Gilbert T."/>
            <person name="Hodgins K."/>
            <person name="Battlay P."/>
            <person name="Petersen B."/>
            <person name="Wilson J."/>
        </authorList>
    </citation>
    <scope>NUCLEOTIDE SEQUENCE</scope>
    <source>
        <strain evidence="1">AA19_3_7</strain>
        <tissue evidence="1">Leaf</tissue>
    </source>
</reference>
<protein>
    <submittedName>
        <fullName evidence="1">Uncharacterized protein</fullName>
    </submittedName>
</protein>
<proteinExistence type="predicted"/>
<evidence type="ECO:0000313" key="2">
    <source>
        <dbReference type="Proteomes" id="UP001206925"/>
    </source>
</evidence>
<comment type="caution">
    <text evidence="1">The sequence shown here is derived from an EMBL/GenBank/DDBJ whole genome shotgun (WGS) entry which is preliminary data.</text>
</comment>
<gene>
    <name evidence="1" type="ORF">M8C21_014939</name>
</gene>
<dbReference type="AlphaFoldDB" id="A0AAD5C1U4"/>
<dbReference type="Proteomes" id="UP001206925">
    <property type="component" value="Unassembled WGS sequence"/>
</dbReference>
<feature type="non-terminal residue" evidence="1">
    <location>
        <position position="154"/>
    </location>
</feature>
<dbReference type="EMBL" id="JAMZMK010009955">
    <property type="protein sequence ID" value="KAI7733522.1"/>
    <property type="molecule type" value="Genomic_DNA"/>
</dbReference>
<sequence>ENQMDGSAISELQKRLNIAVSFSSDNLQMIHEYEDKEFLELASSITGNKTFTNKQAVQALREHWQNSTPNSICLKELSVLLRDYQRLISRHHLANIGTDLQSTESGFSEKDAFRLYHIKNASQLRMSDIPNDTKACGQRIVPSSDSFVPAISPL</sequence>
<accession>A0AAD5C1U4</accession>
<evidence type="ECO:0000313" key="1">
    <source>
        <dbReference type="EMBL" id="KAI7733522.1"/>
    </source>
</evidence>
<organism evidence="1 2">
    <name type="scientific">Ambrosia artemisiifolia</name>
    <name type="common">Common ragweed</name>
    <dbReference type="NCBI Taxonomy" id="4212"/>
    <lineage>
        <taxon>Eukaryota</taxon>
        <taxon>Viridiplantae</taxon>
        <taxon>Streptophyta</taxon>
        <taxon>Embryophyta</taxon>
        <taxon>Tracheophyta</taxon>
        <taxon>Spermatophyta</taxon>
        <taxon>Magnoliopsida</taxon>
        <taxon>eudicotyledons</taxon>
        <taxon>Gunneridae</taxon>
        <taxon>Pentapetalae</taxon>
        <taxon>asterids</taxon>
        <taxon>campanulids</taxon>
        <taxon>Asterales</taxon>
        <taxon>Asteraceae</taxon>
        <taxon>Asteroideae</taxon>
        <taxon>Heliantheae alliance</taxon>
        <taxon>Heliantheae</taxon>
        <taxon>Ambrosia</taxon>
    </lineage>
</organism>
<keyword evidence="2" id="KW-1185">Reference proteome</keyword>
<feature type="non-terminal residue" evidence="1">
    <location>
        <position position="1"/>
    </location>
</feature>
<name>A0AAD5C1U4_AMBAR</name>